<dbReference type="RefSeq" id="WP_100668686.1">
    <property type="nucleotide sequence ID" value="NZ_CP024955.1"/>
</dbReference>
<dbReference type="OrthoDB" id="9830985at2"/>
<protein>
    <recommendedName>
        <fullName evidence="3">Flagellar protein FlgN</fullName>
    </recommendedName>
</protein>
<accession>A0A2K8N9G4</accession>
<evidence type="ECO:0008006" key="3">
    <source>
        <dbReference type="Google" id="ProtNLM"/>
    </source>
</evidence>
<gene>
    <name evidence="1" type="ORF">CVV65_14210</name>
</gene>
<name>A0A2K8N9G4_9BACL</name>
<dbReference type="Proteomes" id="UP000231932">
    <property type="component" value="Chromosome"/>
</dbReference>
<reference evidence="2" key="1">
    <citation type="submission" date="2017-11" db="EMBL/GenBank/DDBJ databases">
        <title>Complete Genome Sequence of Kyrpidia sp. Strain EA-1, a thermophilic, hydrogen-oxidizing Bacterium, isolated from the Azores.</title>
        <authorList>
            <person name="Reiner J.E."/>
            <person name="Lapp C.J."/>
            <person name="Bunk B."/>
            <person name="Gescher J."/>
        </authorList>
    </citation>
    <scope>NUCLEOTIDE SEQUENCE [LARGE SCALE GENOMIC DNA]</scope>
    <source>
        <strain evidence="2">EA-1</strain>
    </source>
</reference>
<dbReference type="KEGG" id="kyr:CVV65_14210"/>
<dbReference type="EMBL" id="CP024955">
    <property type="protein sequence ID" value="ATY85933.1"/>
    <property type="molecule type" value="Genomic_DNA"/>
</dbReference>
<sequence>MSLDKEGLLAVLHTQQELLKRMSELGEDILRTASQEDAVERVMTLSDTRKGVFEQLRDVISPEDLRLAALLDHADPEIREAAERVKDQFEAVMEQDRRLQQTFVNLLGKVGDMLLGLQQSLKVEKTYRSGGATPDGVFFDRRR</sequence>
<organism evidence="1 2">
    <name type="scientific">Kyrpidia spormannii</name>
    <dbReference type="NCBI Taxonomy" id="2055160"/>
    <lineage>
        <taxon>Bacteria</taxon>
        <taxon>Bacillati</taxon>
        <taxon>Bacillota</taxon>
        <taxon>Bacilli</taxon>
        <taxon>Bacillales</taxon>
        <taxon>Alicyclobacillaceae</taxon>
        <taxon>Kyrpidia</taxon>
    </lineage>
</organism>
<evidence type="ECO:0000313" key="2">
    <source>
        <dbReference type="Proteomes" id="UP000231932"/>
    </source>
</evidence>
<keyword evidence="2" id="KW-1185">Reference proteome</keyword>
<proteinExistence type="predicted"/>
<dbReference type="AlphaFoldDB" id="A0A2K8N9G4"/>
<evidence type="ECO:0000313" key="1">
    <source>
        <dbReference type="EMBL" id="ATY85933.1"/>
    </source>
</evidence>